<keyword evidence="1" id="KW-1133">Transmembrane helix</keyword>
<protein>
    <recommendedName>
        <fullName evidence="3">YtoQ family protein</fullName>
    </recommendedName>
</protein>
<evidence type="ECO:0008006" key="3">
    <source>
        <dbReference type="Google" id="ProtNLM"/>
    </source>
</evidence>
<feature type="transmembrane region" description="Helical" evidence="1">
    <location>
        <begin position="12"/>
        <end position="29"/>
    </location>
</feature>
<keyword evidence="1" id="KW-0472">Membrane</keyword>
<dbReference type="NCBIfam" id="TIGR03646">
    <property type="entry name" value="YtoQ_fam"/>
    <property type="match status" value="1"/>
</dbReference>
<dbReference type="InterPro" id="IPR019884">
    <property type="entry name" value="YtoQ_family_protein"/>
</dbReference>
<dbReference type="Pfam" id="PF11071">
    <property type="entry name" value="Nuc_deoxyri_tr3"/>
    <property type="match status" value="1"/>
</dbReference>
<name>Q4JMW6_9BACT</name>
<organism evidence="2">
    <name type="scientific">uncultured bacterium BAC13K9BAC</name>
    <dbReference type="NCBI Taxonomy" id="332979"/>
    <lineage>
        <taxon>Bacteria</taxon>
        <taxon>environmental samples</taxon>
    </lineage>
</organism>
<evidence type="ECO:0000256" key="1">
    <source>
        <dbReference type="SAM" id="Phobius"/>
    </source>
</evidence>
<keyword evidence="1" id="KW-0812">Transmembrane</keyword>
<sequence length="194" mass="21824">MSSKTSTTNSNYLSIHIVSSYIELFSIIFKKISNYYIIICITKEKRMLNVYLSGEIHTDWRDEIIGQCKQEGLDINFTSPVTNHELSDNCGVEILGAEENNFWKDNKGANINSIRTKKSIEGSDVVIVKFGEKYKQWNAAFDAGYASALNKSIIVIHSDDHQHPLKEVDAAACAVTKDQNQAVKILKYILEGTL</sequence>
<accession>Q4JMW6</accession>
<dbReference type="AlphaFoldDB" id="Q4JMW6"/>
<dbReference type="Gene3D" id="3.40.50.450">
    <property type="match status" value="1"/>
</dbReference>
<dbReference type="EMBL" id="DQ068067">
    <property type="protein sequence ID" value="AAY90031.1"/>
    <property type="molecule type" value="Genomic_DNA"/>
</dbReference>
<evidence type="ECO:0000313" key="2">
    <source>
        <dbReference type="EMBL" id="AAY90031.1"/>
    </source>
</evidence>
<proteinExistence type="predicted"/>
<reference evidence="2" key="1">
    <citation type="journal article" date="2005" name="PLoS Biol.">
        <title>New insights into metabolic properties of marine bacteria encoding proteorhodopsins.</title>
        <authorList>
            <person name="Sabehi G."/>
            <person name="Loy A."/>
            <person name="Jung K.H."/>
            <person name="Partha R."/>
            <person name="Spudich J.L."/>
            <person name="Isaacson T."/>
            <person name="Hirschberg J."/>
            <person name="Wagner M."/>
            <person name="Beja O."/>
        </authorList>
    </citation>
    <scope>NUCLEOTIDE SEQUENCE</scope>
</reference>